<evidence type="ECO:0000259" key="6">
    <source>
        <dbReference type="Pfam" id="PF03016"/>
    </source>
</evidence>
<keyword evidence="3" id="KW-0808">Transferase</keyword>
<dbReference type="AlphaFoldDB" id="A0A7C8YW24"/>
<reference evidence="7" key="1">
    <citation type="journal article" date="2013" name="J. Plant Res.">
        <title>Effect of fungi and light on seed germination of three Opuntia species from semiarid lands of central Mexico.</title>
        <authorList>
            <person name="Delgado-Sanchez P."/>
            <person name="Jimenez-Bremont J.F."/>
            <person name="Guerrero-Gonzalez Mde L."/>
            <person name="Flores J."/>
        </authorList>
    </citation>
    <scope>NUCLEOTIDE SEQUENCE</scope>
    <source>
        <tissue evidence="7">Cladode</tissue>
    </source>
</reference>
<evidence type="ECO:0000313" key="7">
    <source>
        <dbReference type="EMBL" id="MBA4628094.1"/>
    </source>
</evidence>
<name>A0A7C8YW24_OPUST</name>
<evidence type="ECO:0000256" key="2">
    <source>
        <dbReference type="ARBA" id="ARBA00010271"/>
    </source>
</evidence>
<evidence type="ECO:0000256" key="1">
    <source>
        <dbReference type="ARBA" id="ARBA00004323"/>
    </source>
</evidence>
<accession>A0A7C8YW24</accession>
<comment type="subcellular location">
    <subcellularLocation>
        <location evidence="1">Golgi apparatus membrane</location>
        <topology evidence="1">Single-pass type II membrane protein</topology>
    </subcellularLocation>
</comment>
<dbReference type="GO" id="GO:0010417">
    <property type="term" value="P:glucuronoxylan biosynthetic process"/>
    <property type="evidence" value="ECO:0007669"/>
    <property type="project" value="TreeGrafter"/>
</dbReference>
<dbReference type="Pfam" id="PF03016">
    <property type="entry name" value="Exostosin_GT47"/>
    <property type="match status" value="1"/>
</dbReference>
<evidence type="ECO:0000256" key="4">
    <source>
        <dbReference type="ARBA" id="ARBA00022968"/>
    </source>
</evidence>
<dbReference type="PANTHER" id="PTHR11062:SF229">
    <property type="entry name" value="GLUCURONOXYLAN GLUCURONOSYLTRANSFERASE IRX7-RELATED"/>
    <property type="match status" value="1"/>
</dbReference>
<protein>
    <recommendedName>
        <fullName evidence="6">Exostosin GT47 domain-containing protein</fullName>
    </recommendedName>
</protein>
<evidence type="ECO:0000256" key="5">
    <source>
        <dbReference type="ARBA" id="ARBA00023034"/>
    </source>
</evidence>
<keyword evidence="3" id="KW-0328">Glycosyltransferase</keyword>
<proteinExistence type="inferred from homology"/>
<dbReference type="InterPro" id="IPR040911">
    <property type="entry name" value="Exostosin_GT47"/>
</dbReference>
<dbReference type="InterPro" id="IPR004263">
    <property type="entry name" value="Exostosin"/>
</dbReference>
<sequence length="190" mass="22036">MIICRVVFQISTFVFYVYRAVRTRIWRKYNNDRRFYLRRQRYAGYQSEIVRSVFCLCPLGWAPWSPRLVESVALGCVPVIIADGIRLPFDDVVPWQNISLTVAENEVGKLGWILHHVARTNLTIIQQNLWEPSVRRALLFNDRLESGDATWQVLTALTHKLDRSQRRSQLLPNERVARVGSIDGPGLLKS</sequence>
<reference evidence="7" key="2">
    <citation type="submission" date="2020-07" db="EMBL/GenBank/DDBJ databases">
        <authorList>
            <person name="Vera ALvarez R."/>
            <person name="Arias-Moreno D.M."/>
            <person name="Jimenez-Jacinto V."/>
            <person name="Jimenez-Bremont J.F."/>
            <person name="Swaminathan K."/>
            <person name="Moose S.P."/>
            <person name="Guerrero-Gonzalez M.L."/>
            <person name="Marino-Ramirez L."/>
            <person name="Landsman D."/>
            <person name="Rodriguez-Kessler M."/>
            <person name="Delgado-Sanchez P."/>
        </authorList>
    </citation>
    <scope>NUCLEOTIDE SEQUENCE</scope>
    <source>
        <tissue evidence="7">Cladode</tissue>
    </source>
</reference>
<dbReference type="PANTHER" id="PTHR11062">
    <property type="entry name" value="EXOSTOSIN HEPARAN SULFATE GLYCOSYLTRANSFERASE -RELATED"/>
    <property type="match status" value="1"/>
</dbReference>
<organism evidence="7">
    <name type="scientific">Opuntia streptacantha</name>
    <name type="common">Prickly pear cactus</name>
    <name type="synonym">Opuntia cardona</name>
    <dbReference type="NCBI Taxonomy" id="393608"/>
    <lineage>
        <taxon>Eukaryota</taxon>
        <taxon>Viridiplantae</taxon>
        <taxon>Streptophyta</taxon>
        <taxon>Embryophyta</taxon>
        <taxon>Tracheophyta</taxon>
        <taxon>Spermatophyta</taxon>
        <taxon>Magnoliopsida</taxon>
        <taxon>eudicotyledons</taxon>
        <taxon>Gunneridae</taxon>
        <taxon>Pentapetalae</taxon>
        <taxon>Caryophyllales</taxon>
        <taxon>Cactineae</taxon>
        <taxon>Cactaceae</taxon>
        <taxon>Opuntioideae</taxon>
        <taxon>Opuntia</taxon>
    </lineage>
</organism>
<dbReference type="GO" id="GO:0016757">
    <property type="term" value="F:glycosyltransferase activity"/>
    <property type="evidence" value="ECO:0007669"/>
    <property type="project" value="UniProtKB-KW"/>
</dbReference>
<dbReference type="GO" id="GO:0000139">
    <property type="term" value="C:Golgi membrane"/>
    <property type="evidence" value="ECO:0007669"/>
    <property type="project" value="UniProtKB-SubCell"/>
</dbReference>
<keyword evidence="4" id="KW-0812">Transmembrane</keyword>
<comment type="similarity">
    <text evidence="2">Belongs to the glycosyltransferase 47 family.</text>
</comment>
<feature type="domain" description="Exostosin GT47" evidence="6">
    <location>
        <begin position="20"/>
        <end position="115"/>
    </location>
</feature>
<dbReference type="EMBL" id="GISG01064731">
    <property type="protein sequence ID" value="MBA4628094.1"/>
    <property type="molecule type" value="Transcribed_RNA"/>
</dbReference>
<evidence type="ECO:0000256" key="3">
    <source>
        <dbReference type="ARBA" id="ARBA00022676"/>
    </source>
</evidence>
<keyword evidence="4" id="KW-0735">Signal-anchor</keyword>
<keyword evidence="5" id="KW-0333">Golgi apparatus</keyword>